<keyword evidence="2" id="KW-0472">Membrane</keyword>
<protein>
    <recommendedName>
        <fullName evidence="6">WD40 repeat domain-containing protein</fullName>
    </recommendedName>
</protein>
<dbReference type="InterPro" id="IPR015943">
    <property type="entry name" value="WD40/YVTN_repeat-like_dom_sf"/>
</dbReference>
<dbReference type="EMBL" id="RQZG01000003">
    <property type="protein sequence ID" value="RRD06272.1"/>
    <property type="molecule type" value="Genomic_DNA"/>
</dbReference>
<evidence type="ECO:0008006" key="6">
    <source>
        <dbReference type="Google" id="ProtNLM"/>
    </source>
</evidence>
<dbReference type="OrthoDB" id="9801244at2"/>
<feature type="compositionally biased region" description="Low complexity" evidence="1">
    <location>
        <begin position="270"/>
        <end position="279"/>
    </location>
</feature>
<keyword evidence="2" id="KW-1133">Transmembrane helix</keyword>
<proteinExistence type="predicted"/>
<feature type="transmembrane region" description="Helical" evidence="2">
    <location>
        <begin position="298"/>
        <end position="316"/>
    </location>
</feature>
<keyword evidence="2" id="KW-0812">Transmembrane</keyword>
<sequence>MSSFRRVAALALAGLVVSLAGTPAAADDLELPDAGAAVTGVAWDDDAKHLFAVSEAHGASILVTDDKGEKVGNLDFGAQPESVQALALHKGHLYVGDIGGNRKEIVVHRVKAAVGEQKHRSYEFAYPDGSHEAQALLVSGKGRIYVITSGENAGIYHSELELSKDSVNKLTRATDAPAGVTDAVFLADGSTVVLRSAKGLEVMDAYSWDTTATATYVGAPEGESVTARGDDLLVGSQVLRQEQVPSGDVERVIGAESPPPSEETTPEPTPQETTPAEEAPVVEEPEPKKSPIFGGTKLALGAAAVLALGCGVLVLLRKE</sequence>
<organism evidence="4 5">
    <name type="scientific">Arachnia propionica</name>
    <dbReference type="NCBI Taxonomy" id="1750"/>
    <lineage>
        <taxon>Bacteria</taxon>
        <taxon>Bacillati</taxon>
        <taxon>Actinomycetota</taxon>
        <taxon>Actinomycetes</taxon>
        <taxon>Propionibacteriales</taxon>
        <taxon>Propionibacteriaceae</taxon>
        <taxon>Arachnia</taxon>
    </lineage>
</organism>
<dbReference type="Gene3D" id="2.130.10.10">
    <property type="entry name" value="YVTN repeat-like/Quinoprotein amine dehydrogenase"/>
    <property type="match status" value="1"/>
</dbReference>
<feature type="signal peptide" evidence="3">
    <location>
        <begin position="1"/>
        <end position="26"/>
    </location>
</feature>
<name>A0A3P1TA11_9ACTN</name>
<evidence type="ECO:0000256" key="3">
    <source>
        <dbReference type="SAM" id="SignalP"/>
    </source>
</evidence>
<keyword evidence="3" id="KW-0732">Signal</keyword>
<accession>A0A3P1TA11</accession>
<evidence type="ECO:0000313" key="4">
    <source>
        <dbReference type="EMBL" id="RRD06272.1"/>
    </source>
</evidence>
<feature type="chain" id="PRO_5018337193" description="WD40 repeat domain-containing protein" evidence="3">
    <location>
        <begin position="27"/>
        <end position="319"/>
    </location>
</feature>
<gene>
    <name evidence="4" type="ORF">EII34_03895</name>
</gene>
<comment type="caution">
    <text evidence="4">The sequence shown here is derived from an EMBL/GenBank/DDBJ whole genome shotgun (WGS) entry which is preliminary data.</text>
</comment>
<dbReference type="Proteomes" id="UP000280819">
    <property type="component" value="Unassembled WGS sequence"/>
</dbReference>
<dbReference type="SUPFAM" id="SSF75011">
    <property type="entry name" value="3-carboxy-cis,cis-mucoante lactonizing enzyme"/>
    <property type="match status" value="1"/>
</dbReference>
<dbReference type="RefSeq" id="WP_124843129.1">
    <property type="nucleotide sequence ID" value="NZ_RQZG01000003.1"/>
</dbReference>
<reference evidence="4 5" key="1">
    <citation type="submission" date="2018-11" db="EMBL/GenBank/DDBJ databases">
        <title>Genomes From Bacteria Associated with the Canine Oral Cavity: a Test Case for Automated Genome-Based Taxonomic Assignment.</title>
        <authorList>
            <person name="Coil D.A."/>
            <person name="Jospin G."/>
            <person name="Darling A.E."/>
            <person name="Wallis C."/>
            <person name="Davis I.J."/>
            <person name="Harris S."/>
            <person name="Eisen J.A."/>
            <person name="Holcombe L.J."/>
            <person name="O'Flynn C."/>
        </authorList>
    </citation>
    <scope>NUCLEOTIDE SEQUENCE [LARGE SCALE GENOMIC DNA]</scope>
    <source>
        <strain evidence="4 5">OH887_COT-365</strain>
    </source>
</reference>
<evidence type="ECO:0000256" key="1">
    <source>
        <dbReference type="SAM" id="MobiDB-lite"/>
    </source>
</evidence>
<dbReference type="AlphaFoldDB" id="A0A3P1TA11"/>
<evidence type="ECO:0000256" key="2">
    <source>
        <dbReference type="SAM" id="Phobius"/>
    </source>
</evidence>
<evidence type="ECO:0000313" key="5">
    <source>
        <dbReference type="Proteomes" id="UP000280819"/>
    </source>
</evidence>
<feature type="region of interest" description="Disordered" evidence="1">
    <location>
        <begin position="244"/>
        <end position="293"/>
    </location>
</feature>